<dbReference type="InterPro" id="IPR024731">
    <property type="entry name" value="NELL2-like_EGF"/>
</dbReference>
<comment type="caution">
    <text evidence="10">Lacks conserved residue(s) required for the propagation of feature annotation.</text>
</comment>
<feature type="region of interest" description="Disordered" evidence="11">
    <location>
        <begin position="698"/>
        <end position="779"/>
    </location>
</feature>
<keyword evidence="3 10" id="KW-0245">EGF-like domain</keyword>
<keyword evidence="9" id="KW-0325">Glycoprotein</keyword>
<dbReference type="GO" id="GO:0004867">
    <property type="term" value="F:serine-type endopeptidase inhibitor activity"/>
    <property type="evidence" value="ECO:0007669"/>
    <property type="project" value="UniProtKB-KW"/>
</dbReference>
<evidence type="ECO:0000256" key="8">
    <source>
        <dbReference type="ARBA" id="ARBA00023157"/>
    </source>
</evidence>
<dbReference type="PROSITE" id="PS00010">
    <property type="entry name" value="ASX_HYDROXYL"/>
    <property type="match status" value="2"/>
</dbReference>
<dbReference type="SMART" id="SM00179">
    <property type="entry name" value="EGF_CA"/>
    <property type="match status" value="4"/>
</dbReference>
<dbReference type="AlphaFoldDB" id="A0AA36DFZ1"/>
<name>A0AA36DFZ1_9BILA</name>
<gene>
    <name evidence="15" type="ORF">MSPICULIGERA_LOCUS24025</name>
</gene>
<dbReference type="PANTHER" id="PTHR24049:SF35">
    <property type="entry name" value="EGF-LIKE DOMAIN-CONTAINING PROTEIN"/>
    <property type="match status" value="1"/>
</dbReference>
<dbReference type="FunFam" id="4.10.410.10:FF:000020">
    <property type="entry name" value="Collagen, type VI, alpha 3"/>
    <property type="match status" value="1"/>
</dbReference>
<dbReference type="PROSITE" id="PS50279">
    <property type="entry name" value="BPTI_KUNITZ_2"/>
    <property type="match status" value="5"/>
</dbReference>
<feature type="disulfide bond" evidence="10">
    <location>
        <begin position="633"/>
        <end position="650"/>
    </location>
</feature>
<protein>
    <submittedName>
        <fullName evidence="15">Uncharacterized protein</fullName>
    </submittedName>
</protein>
<evidence type="ECO:0000256" key="7">
    <source>
        <dbReference type="ARBA" id="ARBA00022900"/>
    </source>
</evidence>
<feature type="disulfide bond" evidence="10">
    <location>
        <begin position="652"/>
        <end position="661"/>
    </location>
</feature>
<evidence type="ECO:0000256" key="6">
    <source>
        <dbReference type="ARBA" id="ARBA00022737"/>
    </source>
</evidence>
<evidence type="ECO:0000256" key="5">
    <source>
        <dbReference type="ARBA" id="ARBA00022729"/>
    </source>
</evidence>
<dbReference type="Pfam" id="PF12947">
    <property type="entry name" value="EGF_3"/>
    <property type="match status" value="1"/>
</dbReference>
<dbReference type="CDD" id="cd00109">
    <property type="entry name" value="Kunitz-type"/>
    <property type="match status" value="3"/>
</dbReference>
<dbReference type="EMBL" id="CATQJA010002707">
    <property type="protein sequence ID" value="CAJ0586017.1"/>
    <property type="molecule type" value="Genomic_DNA"/>
</dbReference>
<feature type="domain" description="BPTI/Kunitz inhibitor" evidence="14">
    <location>
        <begin position="317"/>
        <end position="373"/>
    </location>
</feature>
<feature type="domain" description="EGF-like" evidence="13">
    <location>
        <begin position="624"/>
        <end position="662"/>
    </location>
</feature>
<dbReference type="Gene3D" id="4.10.410.10">
    <property type="entry name" value="Pancreatic trypsin inhibitor Kunitz domain"/>
    <property type="match status" value="5"/>
</dbReference>
<dbReference type="PROSITE" id="PS01187">
    <property type="entry name" value="EGF_CA"/>
    <property type="match status" value="2"/>
</dbReference>
<evidence type="ECO:0000256" key="4">
    <source>
        <dbReference type="ARBA" id="ARBA00022690"/>
    </source>
</evidence>
<evidence type="ECO:0000256" key="1">
    <source>
        <dbReference type="ARBA" id="ARBA00004613"/>
    </source>
</evidence>
<dbReference type="Pfam" id="PF12662">
    <property type="entry name" value="cEGF"/>
    <property type="match status" value="1"/>
</dbReference>
<evidence type="ECO:0000313" key="16">
    <source>
        <dbReference type="Proteomes" id="UP001177023"/>
    </source>
</evidence>
<dbReference type="Gene3D" id="2.10.25.10">
    <property type="entry name" value="Laminin"/>
    <property type="match status" value="5"/>
</dbReference>
<evidence type="ECO:0000313" key="15">
    <source>
        <dbReference type="EMBL" id="CAJ0586017.1"/>
    </source>
</evidence>
<evidence type="ECO:0000256" key="9">
    <source>
        <dbReference type="ARBA" id="ARBA00023180"/>
    </source>
</evidence>
<keyword evidence="16" id="KW-1185">Reference proteome</keyword>
<dbReference type="SUPFAM" id="SSF57196">
    <property type="entry name" value="EGF/Laminin"/>
    <property type="match status" value="5"/>
</dbReference>
<dbReference type="InterPro" id="IPR018097">
    <property type="entry name" value="EGF_Ca-bd_CS"/>
</dbReference>
<feature type="domain" description="EGF-like" evidence="13">
    <location>
        <begin position="271"/>
        <end position="311"/>
    </location>
</feature>
<keyword evidence="7" id="KW-0722">Serine protease inhibitor</keyword>
<dbReference type="PRINTS" id="PR00759">
    <property type="entry name" value="BASICPTASE"/>
</dbReference>
<evidence type="ECO:0000256" key="11">
    <source>
        <dbReference type="SAM" id="MobiDB-lite"/>
    </source>
</evidence>
<keyword evidence="2" id="KW-0964">Secreted</keyword>
<dbReference type="InterPro" id="IPR049883">
    <property type="entry name" value="NOTCH1_EGF-like"/>
</dbReference>
<dbReference type="Pfam" id="PF00008">
    <property type="entry name" value="EGF"/>
    <property type="match status" value="2"/>
</dbReference>
<dbReference type="InterPro" id="IPR000152">
    <property type="entry name" value="EGF-type_Asp/Asn_hydroxyl_site"/>
</dbReference>
<reference evidence="15" key="1">
    <citation type="submission" date="2023-06" db="EMBL/GenBank/DDBJ databases">
        <authorList>
            <person name="Delattre M."/>
        </authorList>
    </citation>
    <scope>NUCLEOTIDE SEQUENCE</scope>
    <source>
        <strain evidence="15">AF72</strain>
    </source>
</reference>
<keyword evidence="5 12" id="KW-0732">Signal</keyword>
<dbReference type="SMART" id="SM00181">
    <property type="entry name" value="EGF"/>
    <property type="match status" value="7"/>
</dbReference>
<feature type="disulfide bond" evidence="10">
    <location>
        <begin position="569"/>
        <end position="578"/>
    </location>
</feature>
<dbReference type="GO" id="GO:0005509">
    <property type="term" value="F:calcium ion binding"/>
    <property type="evidence" value="ECO:0007669"/>
    <property type="project" value="InterPro"/>
</dbReference>
<dbReference type="PROSITE" id="PS00022">
    <property type="entry name" value="EGF_1"/>
    <property type="match status" value="2"/>
</dbReference>
<dbReference type="SMART" id="SM00131">
    <property type="entry name" value="KU"/>
    <property type="match status" value="5"/>
</dbReference>
<evidence type="ECO:0000256" key="12">
    <source>
        <dbReference type="SAM" id="SignalP"/>
    </source>
</evidence>
<dbReference type="Proteomes" id="UP001177023">
    <property type="component" value="Unassembled WGS sequence"/>
</dbReference>
<feature type="domain" description="BPTI/Kunitz inhibitor" evidence="14">
    <location>
        <begin position="92"/>
        <end position="145"/>
    </location>
</feature>
<organism evidence="15 16">
    <name type="scientific">Mesorhabditis spiculigera</name>
    <dbReference type="NCBI Taxonomy" id="96644"/>
    <lineage>
        <taxon>Eukaryota</taxon>
        <taxon>Metazoa</taxon>
        <taxon>Ecdysozoa</taxon>
        <taxon>Nematoda</taxon>
        <taxon>Chromadorea</taxon>
        <taxon>Rhabditida</taxon>
        <taxon>Rhabditina</taxon>
        <taxon>Rhabditomorpha</taxon>
        <taxon>Rhabditoidea</taxon>
        <taxon>Rhabditidae</taxon>
        <taxon>Mesorhabditinae</taxon>
        <taxon>Mesorhabditis</taxon>
    </lineage>
</organism>
<feature type="domain" description="EGF-like" evidence="13">
    <location>
        <begin position="191"/>
        <end position="231"/>
    </location>
</feature>
<feature type="chain" id="PRO_5041283535" evidence="12">
    <location>
        <begin position="22"/>
        <end position="800"/>
    </location>
</feature>
<dbReference type="InterPro" id="IPR002223">
    <property type="entry name" value="Kunitz_BPTI"/>
</dbReference>
<dbReference type="FunFam" id="2.10.25.10:FF:000038">
    <property type="entry name" value="Fibrillin 2"/>
    <property type="match status" value="1"/>
</dbReference>
<keyword evidence="4" id="KW-0646">Protease inhibitor</keyword>
<evidence type="ECO:0000259" key="14">
    <source>
        <dbReference type="PROSITE" id="PS50279"/>
    </source>
</evidence>
<feature type="domain" description="EGF-like" evidence="13">
    <location>
        <begin position="540"/>
        <end position="579"/>
    </location>
</feature>
<dbReference type="InterPro" id="IPR020901">
    <property type="entry name" value="Prtase_inh_Kunz-CS"/>
</dbReference>
<sequence>MLEKWVILLVSIVLLLANTGAETPEDRCLEPVDQGPCQTFQMKWFWDEADGQCKEFHYGGCLGTKNRFTTKQECLKMCRYKLFNPVAVPDLCLLEVDHGHCPDDRKGQWWYWFNSDSGECEKFFYHGCGGNDNKFYSLHLCQKVCAQRLSPQIACNDCDLRTSYCKSHGKYNYTCECRIGYDKNMHGECVDIDECRGYTATCDKNAWCTNRIGDYQCECMAAYRGDGKTCTYVGLGRSTLDCADCSTNATCTSGVCQCKQGFRGDGFNCTDVNECLRAPYVCDKNAECRNTEGSYVCECLEGWAGNGYNCTKEKNSCLDKFDRSYEDTCGAESWRQHYYFDHKSKRCALFWYDGCPGRSRNIFSTLRTCEGMCEETSVLTRAEICWDKFDMNYRNQCMAGRWEPRFYFDHASLTCRQFWFDGCRSDSRNLFEDMLTCQWLCEAQPMYKSRSCLEDFDARHKDSCMGGRWRQQWYFDRANKECTAFWYDGCKGDGTNLFEDEQSCLMTCERPAKEDASKPWHKGEKKKMKEVVGPVFKPNSSNICETANPCENGASCHFSPRRNDYKCRCLKGWTGKNCTQSAEFDPCSSNPCQNGATCQAKKEKGQPTTYECYCARDFGGPSCDQRPCEQNPCQNNGTCRTTRSHQLYFCDCPNGFGGRDCDVAIGQAPPEKFGKNVEQVSSGRAEWVNEMKLRFANKKKSDADDPEGAAAAAKEAAAADEPYKDAKQKKREREEKEEKEKLEAAAIQKAEEGKRKKAQQEEEEALQRAKEVAAKTENSSQFSGFSYMLIFVFLSARFRF</sequence>
<feature type="domain" description="BPTI/Kunitz inhibitor" evidence="14">
    <location>
        <begin position="28"/>
        <end position="78"/>
    </location>
</feature>
<comment type="caution">
    <text evidence="15">The sequence shown here is derived from an EMBL/GenBank/DDBJ whole genome shotgun (WGS) entry which is preliminary data.</text>
</comment>
<feature type="compositionally biased region" description="Basic and acidic residues" evidence="11">
    <location>
        <begin position="721"/>
        <end position="774"/>
    </location>
</feature>
<evidence type="ECO:0000256" key="3">
    <source>
        <dbReference type="ARBA" id="ARBA00022536"/>
    </source>
</evidence>
<dbReference type="InterPro" id="IPR036880">
    <property type="entry name" value="Kunitz_BPTI_sf"/>
</dbReference>
<dbReference type="FunFam" id="2.10.25.10:FF:000653">
    <property type="entry name" value="Putative Fibrillin-1"/>
    <property type="match status" value="1"/>
</dbReference>
<dbReference type="GO" id="GO:0005576">
    <property type="term" value="C:extracellular region"/>
    <property type="evidence" value="ECO:0007669"/>
    <property type="project" value="UniProtKB-SubCell"/>
</dbReference>
<evidence type="ECO:0000256" key="2">
    <source>
        <dbReference type="ARBA" id="ARBA00022525"/>
    </source>
</evidence>
<dbReference type="PANTHER" id="PTHR24049">
    <property type="entry name" value="CRUMBS FAMILY MEMBER"/>
    <property type="match status" value="1"/>
</dbReference>
<feature type="non-terminal residue" evidence="15">
    <location>
        <position position="1"/>
    </location>
</feature>
<dbReference type="PROSITE" id="PS01186">
    <property type="entry name" value="EGF_2"/>
    <property type="match status" value="3"/>
</dbReference>
<feature type="compositionally biased region" description="Low complexity" evidence="11">
    <location>
        <begin position="708"/>
        <end position="720"/>
    </location>
</feature>
<dbReference type="Pfam" id="PF00014">
    <property type="entry name" value="Kunitz_BPTI"/>
    <property type="match status" value="5"/>
</dbReference>
<feature type="domain" description="BPTI/Kunitz inhibitor" evidence="14">
    <location>
        <begin position="385"/>
        <end position="441"/>
    </location>
</feature>
<keyword evidence="6" id="KW-0677">Repeat</keyword>
<dbReference type="PROSITE" id="PS00280">
    <property type="entry name" value="BPTI_KUNITZ_1"/>
    <property type="match status" value="1"/>
</dbReference>
<evidence type="ECO:0000256" key="10">
    <source>
        <dbReference type="PROSITE-ProRule" id="PRU00076"/>
    </source>
</evidence>
<comment type="subcellular location">
    <subcellularLocation>
        <location evidence="1">Secreted</location>
    </subcellularLocation>
</comment>
<feature type="signal peptide" evidence="12">
    <location>
        <begin position="1"/>
        <end position="21"/>
    </location>
</feature>
<dbReference type="SUPFAM" id="SSF57362">
    <property type="entry name" value="BPTI-like"/>
    <property type="match status" value="5"/>
</dbReference>
<accession>A0AA36DFZ1</accession>
<feature type="disulfide bond" evidence="10">
    <location>
        <begin position="550"/>
        <end position="567"/>
    </location>
</feature>
<dbReference type="Pfam" id="PF07645">
    <property type="entry name" value="EGF_CA"/>
    <property type="match status" value="1"/>
</dbReference>
<feature type="domain" description="EGF-like" evidence="13">
    <location>
        <begin position="583"/>
        <end position="622"/>
    </location>
</feature>
<dbReference type="PROSITE" id="PS50026">
    <property type="entry name" value="EGF_3"/>
    <property type="match status" value="5"/>
</dbReference>
<dbReference type="FunFam" id="2.10.25.10:FF:000063">
    <property type="entry name" value="Slit guidance ligand 2"/>
    <property type="match status" value="1"/>
</dbReference>
<feature type="domain" description="BPTI/Kunitz inhibitor" evidence="14">
    <location>
        <begin position="452"/>
        <end position="508"/>
    </location>
</feature>
<dbReference type="GO" id="GO:0016020">
    <property type="term" value="C:membrane"/>
    <property type="evidence" value="ECO:0007669"/>
    <property type="project" value="UniProtKB-SubCell"/>
</dbReference>
<proteinExistence type="predicted"/>
<dbReference type="CDD" id="cd00054">
    <property type="entry name" value="EGF_CA"/>
    <property type="match status" value="4"/>
</dbReference>
<dbReference type="InterPro" id="IPR026823">
    <property type="entry name" value="cEGF"/>
</dbReference>
<dbReference type="InterPro" id="IPR001881">
    <property type="entry name" value="EGF-like_Ca-bd_dom"/>
</dbReference>
<keyword evidence="8 10" id="KW-1015">Disulfide bond</keyword>
<evidence type="ECO:0000259" key="13">
    <source>
        <dbReference type="PROSITE" id="PS50026"/>
    </source>
</evidence>
<dbReference type="InterPro" id="IPR000742">
    <property type="entry name" value="EGF"/>
</dbReference>
<dbReference type="InterPro" id="IPR051022">
    <property type="entry name" value="Notch_Cell-Fate_Det"/>
</dbReference>